<keyword evidence="3" id="KW-0175">Coiled coil</keyword>
<gene>
    <name evidence="4" type="ORF">SAMN05444359_13043</name>
</gene>
<dbReference type="GO" id="GO:0006351">
    <property type="term" value="P:DNA-templated transcription"/>
    <property type="evidence" value="ECO:0007669"/>
    <property type="project" value="InterPro"/>
</dbReference>
<organism evidence="4 5">
    <name type="scientific">Neolewinella agarilytica</name>
    <dbReference type="NCBI Taxonomy" id="478744"/>
    <lineage>
        <taxon>Bacteria</taxon>
        <taxon>Pseudomonadati</taxon>
        <taxon>Bacteroidota</taxon>
        <taxon>Saprospiria</taxon>
        <taxon>Saprospirales</taxon>
        <taxon>Lewinellaceae</taxon>
        <taxon>Neolewinella</taxon>
    </lineage>
</organism>
<sequence length="115" mass="13437">MSDIKARAQGLSPDVAARDILNVVKDTENIYETLAIVSRRARQLAVDLKHELDQKLEEFAEVTDTIEEVVENKEQIEISKFYEKLPNPVLIAMREYLDDELYHRYNNARDEEEEV</sequence>
<dbReference type="STRING" id="478744.SAMN05444359_13043"/>
<evidence type="ECO:0000256" key="1">
    <source>
        <dbReference type="ARBA" id="ARBA00022478"/>
    </source>
</evidence>
<accession>A0A1H9MNW5</accession>
<keyword evidence="2" id="KW-0804">Transcription</keyword>
<dbReference type="Pfam" id="PF01192">
    <property type="entry name" value="RNA_pol_Rpb6"/>
    <property type="match status" value="1"/>
</dbReference>
<evidence type="ECO:0000313" key="4">
    <source>
        <dbReference type="EMBL" id="SER25328.1"/>
    </source>
</evidence>
<dbReference type="InterPro" id="IPR006110">
    <property type="entry name" value="Pol_omega/Rpo6/RPB6"/>
</dbReference>
<proteinExistence type="predicted"/>
<dbReference type="EMBL" id="FOFB01000030">
    <property type="protein sequence ID" value="SER25328.1"/>
    <property type="molecule type" value="Genomic_DNA"/>
</dbReference>
<dbReference type="Proteomes" id="UP000199021">
    <property type="component" value="Unassembled WGS sequence"/>
</dbReference>
<protein>
    <submittedName>
        <fullName evidence="4">RNA polymerase Rpb6</fullName>
    </submittedName>
</protein>
<evidence type="ECO:0000313" key="5">
    <source>
        <dbReference type="Proteomes" id="UP000199021"/>
    </source>
</evidence>
<dbReference type="GO" id="GO:0003677">
    <property type="term" value="F:DNA binding"/>
    <property type="evidence" value="ECO:0007669"/>
    <property type="project" value="InterPro"/>
</dbReference>
<dbReference type="RefSeq" id="WP_090172435.1">
    <property type="nucleotide sequence ID" value="NZ_FOFB01000030.1"/>
</dbReference>
<keyword evidence="1" id="KW-0240">DNA-directed RNA polymerase</keyword>
<keyword evidence="5" id="KW-1185">Reference proteome</keyword>
<name>A0A1H9MNW5_9BACT</name>
<feature type="coiled-coil region" evidence="3">
    <location>
        <begin position="38"/>
        <end position="72"/>
    </location>
</feature>
<dbReference type="GO" id="GO:0000428">
    <property type="term" value="C:DNA-directed RNA polymerase complex"/>
    <property type="evidence" value="ECO:0007669"/>
    <property type="project" value="UniProtKB-KW"/>
</dbReference>
<dbReference type="AlphaFoldDB" id="A0A1H9MNW5"/>
<dbReference type="InParanoid" id="A0A1H9MNW5"/>
<evidence type="ECO:0000256" key="3">
    <source>
        <dbReference type="SAM" id="Coils"/>
    </source>
</evidence>
<reference evidence="5" key="1">
    <citation type="submission" date="2016-10" db="EMBL/GenBank/DDBJ databases">
        <authorList>
            <person name="Varghese N."/>
            <person name="Submissions S."/>
        </authorList>
    </citation>
    <scope>NUCLEOTIDE SEQUENCE [LARGE SCALE GENOMIC DNA]</scope>
    <source>
        <strain evidence="5">DSM 24740</strain>
    </source>
</reference>
<evidence type="ECO:0000256" key="2">
    <source>
        <dbReference type="ARBA" id="ARBA00023163"/>
    </source>
</evidence>
<dbReference type="SMART" id="SM01409">
    <property type="entry name" value="RNA_pol_Rpb6"/>
    <property type="match status" value="1"/>
</dbReference>
<dbReference type="GO" id="GO:0003899">
    <property type="term" value="F:DNA-directed RNA polymerase activity"/>
    <property type="evidence" value="ECO:0007669"/>
    <property type="project" value="InterPro"/>
</dbReference>
<dbReference type="OrthoDB" id="9429628at2"/>